<gene>
    <name evidence="4" type="primary">bamC</name>
    <name evidence="6" type="ORF">NCTC11621_01344</name>
</gene>
<reference evidence="6 7" key="1">
    <citation type="submission" date="2018-06" db="EMBL/GenBank/DDBJ databases">
        <authorList>
            <consortium name="Pathogen Informatics"/>
            <person name="Doyle S."/>
        </authorList>
    </citation>
    <scope>NUCLEOTIDE SEQUENCE [LARGE SCALE GENOMIC DNA]</scope>
    <source>
        <strain evidence="6 7">NCTC11621</strain>
    </source>
</reference>
<dbReference type="GO" id="GO:0051205">
    <property type="term" value="P:protein insertion into membrane"/>
    <property type="evidence" value="ECO:0007669"/>
    <property type="project" value="UniProtKB-UniRule"/>
</dbReference>
<accession>A0A379EVQ6</accession>
<dbReference type="InterPro" id="IPR014524">
    <property type="entry name" value="BamC"/>
</dbReference>
<feature type="chain" id="PRO_5017093926" description="Outer membrane protein assembly factor BamC" evidence="5">
    <location>
        <begin position="19"/>
        <end position="337"/>
    </location>
</feature>
<comment type="subcellular location">
    <subcellularLocation>
        <location evidence="4">Cell outer membrane</location>
        <topology evidence="4">Lipid-anchor</topology>
    </subcellularLocation>
</comment>
<dbReference type="Pfam" id="PF06804">
    <property type="entry name" value="Lipoprotein_18"/>
    <property type="match status" value="1"/>
</dbReference>
<evidence type="ECO:0000256" key="3">
    <source>
        <dbReference type="ARBA" id="ARBA00023237"/>
    </source>
</evidence>
<comment type="similarity">
    <text evidence="4">Belongs to the BamC family.</text>
</comment>
<comment type="subunit">
    <text evidence="4">Part of the Bam complex.</text>
</comment>
<comment type="function">
    <text evidence="4">Part of the outer membrane protein assembly complex, which is involved in assembly and insertion of beta-barrel proteins into the outer membrane.</text>
</comment>
<evidence type="ECO:0000256" key="2">
    <source>
        <dbReference type="ARBA" id="ARBA00023136"/>
    </source>
</evidence>
<dbReference type="Proteomes" id="UP000254704">
    <property type="component" value="Unassembled WGS sequence"/>
</dbReference>
<dbReference type="GO" id="GO:0043165">
    <property type="term" value="P:Gram-negative-bacterium-type cell outer membrane assembly"/>
    <property type="evidence" value="ECO:0007669"/>
    <property type="project" value="UniProtKB-UniRule"/>
</dbReference>
<sequence length="337" mass="37344">MKKWLFPFALITTLAACSASNESKQQANDTYQNSDDALPAFMPLATGGVNLPKQDTTYQLPQIKVKKAQHIDIRPPENPLAIIQNSIAQFDGERALIAYPEDKQQVYSLVQVQRLLKEQGVEYKLDGNKIITDWTTTGRSDDIGKTQIRYEIEQVSSGGYSALFISVLQMKRDDVIFTPNMVDKQRYSSDRLNQLVGELNSAYQKQEQSLSNTNLAPIQSSFATDSNGREALVLAAPFNQAWAKLGQVLPQLEFSIKDEVAGRGSRELRYSPVGAKSWWWPFGSSETSTGLDKGTYFMQLSALGKQSAVVMTDEDGKALSGAQAQAVYQALQNVLAR</sequence>
<dbReference type="Gene3D" id="3.30.530.50">
    <property type="match status" value="1"/>
</dbReference>
<protein>
    <recommendedName>
        <fullName evidence="4">Outer membrane protein assembly factor BamC</fullName>
    </recommendedName>
</protein>
<proteinExistence type="inferred from homology"/>
<name>A0A379EVQ6_9PAST</name>
<dbReference type="PIRSF" id="PIRSF026343">
    <property type="entry name" value="NlpB"/>
    <property type="match status" value="1"/>
</dbReference>
<keyword evidence="4" id="KW-0564">Palmitate</keyword>
<dbReference type="HAMAP" id="MF_00924">
    <property type="entry name" value="OM_assembly_BamC"/>
    <property type="match status" value="1"/>
</dbReference>
<feature type="signal peptide" evidence="5">
    <location>
        <begin position="1"/>
        <end position="18"/>
    </location>
</feature>
<dbReference type="GO" id="GO:0009279">
    <property type="term" value="C:cell outer membrane"/>
    <property type="evidence" value="ECO:0007669"/>
    <property type="project" value="UniProtKB-SubCell"/>
</dbReference>
<keyword evidence="1 4" id="KW-0732">Signal</keyword>
<dbReference type="Gene3D" id="3.30.310.170">
    <property type="entry name" value="Outer membrane protein assembly factor BamC"/>
    <property type="match status" value="1"/>
</dbReference>
<dbReference type="InterPro" id="IPR042268">
    <property type="entry name" value="BamC_C"/>
</dbReference>
<evidence type="ECO:0000256" key="5">
    <source>
        <dbReference type="SAM" id="SignalP"/>
    </source>
</evidence>
<dbReference type="PROSITE" id="PS51257">
    <property type="entry name" value="PROKAR_LIPOPROTEIN"/>
    <property type="match status" value="1"/>
</dbReference>
<keyword evidence="2 4" id="KW-0472">Membrane</keyword>
<dbReference type="RefSeq" id="WP_115323027.1">
    <property type="nucleotide sequence ID" value="NZ_UGTV01000015.1"/>
</dbReference>
<dbReference type="InterPro" id="IPR010653">
    <property type="entry name" value="NlpB/DapX"/>
</dbReference>
<evidence type="ECO:0000256" key="1">
    <source>
        <dbReference type="ARBA" id="ARBA00022729"/>
    </source>
</evidence>
<dbReference type="AlphaFoldDB" id="A0A379EVQ6"/>
<evidence type="ECO:0000256" key="4">
    <source>
        <dbReference type="HAMAP-Rule" id="MF_00924"/>
    </source>
</evidence>
<evidence type="ECO:0000313" key="6">
    <source>
        <dbReference type="EMBL" id="SUC10293.1"/>
    </source>
</evidence>
<keyword evidence="4 6" id="KW-0449">Lipoprotein</keyword>
<evidence type="ECO:0000313" key="7">
    <source>
        <dbReference type="Proteomes" id="UP000254704"/>
    </source>
</evidence>
<organism evidence="6 7">
    <name type="scientific">Pasteurella canis</name>
    <dbReference type="NCBI Taxonomy" id="753"/>
    <lineage>
        <taxon>Bacteria</taxon>
        <taxon>Pseudomonadati</taxon>
        <taxon>Pseudomonadota</taxon>
        <taxon>Gammaproteobacteria</taxon>
        <taxon>Pasteurellales</taxon>
        <taxon>Pasteurellaceae</taxon>
        <taxon>Pasteurella</taxon>
    </lineage>
</organism>
<dbReference type="EMBL" id="UGTV01000015">
    <property type="protein sequence ID" value="SUC10293.1"/>
    <property type="molecule type" value="Genomic_DNA"/>
</dbReference>
<keyword evidence="3 4" id="KW-0998">Cell outer membrane</keyword>